<evidence type="ECO:0000313" key="5">
    <source>
        <dbReference type="Proteomes" id="UP001152320"/>
    </source>
</evidence>
<sequence>MYCAELNATTVSGNCAAGYYCTEGSDTATPEVSFKGVAGPCPEGHYCPEGTDTPENCPRGTFSNTTKLTNSTECTPCLYGQYCEEEGLTAPTGPCYAGFYCLRGAKDPNNPLEDATGGPCPAGHYCVNGTSFPLGCDAGTYNPLEGQYECLDCEAGYWCPENTTTYSDTPCPSGHYCPSGTSYPTQYPCPAGYYNQDEGEQALEDCEPCPPGFYCDQPGLANVTGECDAGYYCSGGAYRQDPSDNMTGGICPVGHYCTQGTYDPAPCPAGYYSNSTGNTNFGDCMPCWPGYYCDQGGLEEPTGPCDSGFYCPGGQNNSRPMEYICPPGHYCESGSSSELACPPGEYQDQWGQNPQPCPTGHYCPTGTEYATQYACPNGTYNDRTSLPSQSDCTPCPGGMYCGEEGLDSPSGLCQAGYYCISGSSTMTPEDGITGDICSIGHYCPEGSNKTYDCPPGTYNPTEGIESEDQCTGCDPGDYCPHYGMNATAGACDAQYYCAGNASEASPTDGVTGDECPIGHYCPSGTPQPIPCDPGTFADTTLNEECLQCTPGYYCTTGSNPQTCPAGFYCPEGTGYVWQSCPAGTFSSMTGLSNVTQCTQCTAGYYCDKENATSESSLCEAGYFCRIGSDSRYPVDGVSSGDSGACPVGHYCQQGTGEPVPCPASTFNNVTGLTTVDDCQQCLEGHYCELPGLEYPSGECDPGFYCHRGSNSSNPSEVTASGGPCPSGTFCVGGNSEPVDCPPGYFNPIEIQSGCLDCPEGYYCEQRSSNFTECPQGYFCPNNTEFAYQYPCNNGTYNNQTRGKDVDACELCPPGYYCPTPGLAEPAGLCAEGWYCRLGAWKDKPTTLGNDTGFDCHCPNQSTGGICRAGTYCPAGASEPITCDPGFYCEFDELANVSGPCMAGYYCSGGTIEPNPVNQTYGDICPRGHYCPEGSSAKIACPPGSFSNNYANQAFNDCQPCTAGEYCPGWGNALPLDYCDVGWYCLEGSTTAQPNGSQCLAGHQCPLGSPDQTACASGFYQPFVGQGECLECPAGKYCDQNEAIDEEQSGVGAPSHGVVTPKDCPEGFYCPNGTMTARQFPCPVGTYSNTTNMESEDECRLCPEGFYCEAENITSPTGLCHAGYYCILGAITPTPDPADSTGGPCWQGTFCPNGTTWPFNCPKGTFGHMAKLTAEDDCTECWTGYYCSETGLTAPNGTCEAGYYCSGRAIDANPENETYGDICPVGHFCPEGSTHPTPCPEGTFQPSQRMTNESACLPCTPGMYCNTTGLETESGFCYEGYYCIGGASSPAPVDGVTGDICPPGSYCEEGSPSHTFCPNGTYMNHSMASACYDCPEGYFCVNRDRADLCPPGYYCPAKTGADLQLCPSGTYNPIYGIYRENQCLQCDPGKYCQEPGLSAVTGNCSAGYYCEYGVNMYQPTGGHTGVGAVCPTGSYCPEGSALPLGCPAGYYTDLEESAECTICPAGYYCLENATTYLNTICPTGHYCPEGTTYDTENPCPKGSYNPVNGSDGYEDCLSCPPGQYCESGQCWPGTYCPSGSTYPVDCEPGQYCDVWGLALPAGDCFAGNVELNDCLDCTSGKYCAGPGNVVPTADCDQGYYCPAGQQEASPSAYNCTIGHFCETGSPQPEPCPSGEYQDEEGQWMCKDCLPSYYCDAVEAALFYGVSSHGVVVPSECPEGSYCPLGTESATQYLCPEGYYSNRTGLQNEGQCQPCPGGTYCDSEGLTEFADYCDAGYVCVSASNSSRPTDGVTGYECLPGYYCPKGSDQGIKCPVGTFSNETGLENITECQDCTPGHYCQTEGECLAGHYCTLGAITPNPNGEYYGDICPAGHYCPQGTWDPVECPIGTYLHLTGEEEVSNCLDCPGGKFCDSQGQTNYTGLCDPGFYCVAGANNSSPTDGVTGDECPPGYYCEAGSSIPQPCDDGTYMNHTQADACDVCPARYFCVNKDHPDPCPMGSYCPSGRGFDIEQCPIGTYGPVEMLATASDCTQCDPGYYCSETGITNVTGPCAPGYYCEQGVNTPAPNNNNTGFGGFYCPEATEYPAQYPCPAGTYNNRTLADSYYDCLPCTAGKYCAGDANSVPTGDCSPGWYCTSGAYSNKPTPYVNTSESYSVSECPIYSLNETGGLCEPGTYCPEGSEYPIPCPAGQYCEGYANEVPDGDCLAGYFCNGSASQRDPVQCSEGYYCPEGTPVEEPCPPGTFAAQRGNINMSDCNPCTAGWYCEEYGLPQPTGECSPGYYCPGGQNTSQPVELACSPGHFCLEGSWNQTGCPSGYYQPHWRKHDCDICPPGSYCKAFGDYEVLDDENVTQSGNFSGRYRSYRGVSVPTICPAGSYCPEGTEHGAQYLCPEGTFSNRTGLYNETQCEPCEPGMYCSGEGNTAPSDVCAAGYYCLQAAASATPEDGITGDVCPPGRYCEPGSITGEKCPKGSFSNQTGLTTSSECWNCTAGYYCGRTGLTRESGLCWAGYYCLSSSEEAAPVSKSYGDVCWPGHYCLNGTDIPDPCPAGTFLDTSGAQEVEDCISCTPGYYCETPGKTNTTAMCAEGFYCTRGADTPTPTDGITGDVCPVGHYCELGSVAPVACPNGTYVNHTQASYCYVCPAGRQCISGDTADVCPQGYYCPEGTGYDTIPCPSGYFGNTTGLMMEMDCTVCSGGYYCQTPGLPEEEGPCQEGHYCESGVDTPTPTSQNGHKGVGGVCPTGSYCPRGTVIPLACDAGTYTDAEGQSSCTLCFPGYYCPVNTSDPTLYPCPEGYYCPLGTSYAYEYPCPEGSYNSLPMQQNSTSCELCPPGMYCEGDGLDAPTGNCSAGWFCTLGSASKTPLPPAQCSAGYFCPGGDDTPTPISSECPEGYYCEMGSPFPTPCPNGTFSNTTKNTELANCLSCTPGSFCAGEHLSAPTDLCTEGYYCPGGQSTSTPVEYVCPQGFSCPRGSPAPVLCPRGTYQAEMGQANCDVCPEGSYCDPFELGNVTGVIVPQDCVPGHFCPNGTKYDTQNKCPMGTYSGNKTKLASSDDCTPCDAGYYCDEEGLATPKAQCQSGFFCTLGAYEPAPTDGVTGDICPEGKYCEQGSVTGDDCPAGTYGNQTGLTSASECNPCDPGYYCPSVGLTEPFEECSPGHYCELRATAPNPTNETWGYLCPVGTYCPQGTPVPLDCPRGKDSLEDCVECDPGFYCQYAGQDNVTGQCNEGYYCVTNASVPNPEDGVTGDICPIGHYCPVGSDHPLPCNNATYMNETGAAVCLTCPEGFYCTRGDIPEPCPAGYYCPIGTGYNIQPCPAGTFGPTEGLNSVDDCTQCSGGDYCETPGMDAVTGPCDPGFFCTIGCNVRAPNGTDNTGTGGICPPGHECPTGSALPTPCPAGWYARWYQMEECDLCPAGKFCENATVIPEDCPTGHYCPNGTEYSDQYPCPAGTYNSDMNQANQTDGCPFCPPGQFCDGTGLTFPSGWCDEGFYCSGGSASNRPFDVGVTVVTPTPDTIYPNDTCHPLYDCVCPDFDMSTGGLCPPGTFCPNGSATPINCPGGMYCETPGLSEPTGNCSAGYYCNHTSSEPDQYICPSGYYCPVGTGVPYPCPAGTYSGTEGNQELSDCLNCTAGSYCEGEGNSSPDNQCDPGYYCPGGQTSKDPVGLQCLAGHYCPSGSWEPIICDNGTYNSLTGKADCEICPAGYYCDPTEGKSISVGEVETEAGPVLTPEPCPQGYYCPDGTGAAMSYPCPPGTFGDTDGYEELLDCVECTAGFYCESPGLTAPTEECYAGYYCTGGASSPTPYDDMVDADNSSFTGNDVCPVGYYCTNGTAYPEPCPPGTFSTNTRVTVEEDCEPCPPGKYCNLQGFVKVSEAPNCSPGYICTGGSTTPTPQANSGMGYPCPAGFYCPEGAVVEFGCPIGTYQPDTGQANCTTCPAGLMCPYNNMTMPLACQSGYYCPFDVSVPLPCPPGTFNNITGISTEEECAYCPSGQYCEGYGNSYPSGYCQAGYYCEGGADNKVPSATVEFPDNGPCPFGHYCEEGTPAPVQCPAGTIRSTEATRYPISCPNGTFTYANDTGLKSQYECLPCTAGKFCSASYQYTPDGDFPDVNFDEYQCDPNTTCAGPCPSGHYCPEGIMDPIPCSNNTYRGVQFGSMEEDCMPCPAGFYCLEGDPILYDCPLGHYCLEGQAPIECPLYHYRDIVGAASAEDCFNCLPGYYCNETGMTNSTFYPCPTGHYCEEATTYPEPCTGGRMSPTEGRVSNEDCPLCEPGYYCPNDTVNVYGIPCRPSFECPEGASIEITCRARHYCEGITGIPPICPGGYYCPLGSSSFTRCFYPKYCPEGSEVPSACPLGYKALDHADLRESAEDSCSICPAGTGDPEGNPCPIGFYCPAGSSFPSPCPRGQYGNLEKAVSADQCQPCPANTFNDQTGQKACRPCGSSAQSVEGQDTCTCNGKYRSFQTTDGSCVCWSGYIFYNEVDLAESEGNSDGDCQPVVDVRCELNQARDANTRMCIDPATKDCTVACGVDDGTYNVDLGRCQCNSYLTPEELCDSSCQATQPSVQGGLTETGQLVVSTMSSNGSVVLQESVPNIIGPNVHTSGSKNIEICSFEATGAVGHVITDPSDVEFLLLGTTTIELTTESIFLTDQYTSDAPNVTSTFSRRRLLASSSDQSVDGIPNPIYCLELEDMMIFRVTINELNRSLSHYPVYVKDHLFNTNPTFDYSEFRDLRFYVENTNVSISSFAHVFVESGQYVFADAQESEYEVIISVQQEGVSCDSQAFKVQPSTPANLISQEVSKQEPGNEEPDWGLIIGMMAFLAACVVLLVIAVIVWRPKYAGIYPMKAWKPKEEIVKAGVAGDSAVPAGSGLVKNQSGLLEDFNVRTLYDKLEDQTLYLSQQLAKQQEDLRGFYERMSQQTDGLKSLLVNLDTTKIEELQRAGPRMEQDGLQGTSSDGATVVNVTSNRQYAFSGAKSREHELIEALQSLLEKLNSGKIPISPEMLKQSSAQSFGATGMSVVSGQGAAARQRKSSLDSLTEELNKKLEKAGSQEEVDKILADHNQQVADAMDKIENNKRRQMQDLLQRLAQKREQKEAAMKRQHRQEAEEAGIKLEVEKEGDAFDRLLEQGIALELLFAEEASGKANALAEQNKKLGEQQQAKMSENLSNAMTVDEIKQEQFDMEAALKKKMDKRHSDLTKSMKDRMAEKRRKKVRKLKEKHAKEIEEPSENTTEEQKQDYDLSFAKNARPNLRKRKQKKKLGPDDDVEEVEARQRQEMEALEKRLDAEEAEQMKIIDKQVAAEHSELLQEEHKKMLGKVAAAHEVDPVAQQQLMDQLRRNNENLLYEMSQEKERQESEMMAKLNTRQERKRQEARRQAEEAAAKRILEEQERSIKKDGLVDGLDEISPADLANMTMEEQAIVREHQRVQEDIKQRQKDERDGLEKKLAEELKDKEVAESQRYERELAKAITEVKNKQGAEISARKDLSDDELKQLLAVHARELEDLEDRMEGERTRQQLVMRDRMAKRKKRLLKEQKGKQQVELAKEVLDQKKELAETRSKVIMEKERKEMTDRINDQGKEQTEQVIREVLEKRQTQELQDLDRQFAAERQVAVEGALAKLNDKYNTKREAMLSRHDRELSDLSKEDLSTEARDQKKAALLNKQQLEASQLEREMGEEKKDIEQRALSDWELRYARSKLDLKEKHYNEFADALRDLGGENADQLVNAEQAAQAAQELEEVRERLEKERLANEEKLKKEQEEFEKAEKEKMKEELSEFEKQLVEEERKEKEKTEKRLAALNKRKEDMIKEKKQKNMERIKKKRAERLAAKKEQVAEKMEENIQEKQEEMKAEENRLKVQEVIALKATIDTEHLMTTQDTTTAYQPDQSMPSGYNMAAPLTDSDLTALLMASPLYKKLGEIKKTLEEGSLPKKKRGEEPFLDSKDREWTKDKELVPLDLNKLSPRNFVTYKFGCFITKLISSECSHDPVTLLLAEKIPTNDNLVRNGYRNSYHYDDQNRILYVREARLETVGEFMMVLIHALAHIKIGDMRDDGDRDFVKEFYSALTVVCNDLFFARQRRATGNVDADSITENAVPASDAQAVLDALFGESHVEDDKEESVKQLLDVKLLRGSDLDGVHVTKDNMDERMVKYSQFTLNQETRNFMGQTEDKIVLARQHGSNDEIEERLTALTGNSYRREVHPGANNLERKSTLGNLPGELSGTALWNNVTKQDDIKHLQDKLDNMNTEFSEVTNQVVTIKREIADLYQQLQSQQDISMETMTSKDKSMHDTKKKISDQQFHLTDLTMQRDVLSKKLDHFHRQLEEREQQLHSYLRKGDK</sequence>
<organism evidence="4 5">
    <name type="scientific">Holothuria leucospilota</name>
    <name type="common">Black long sea cucumber</name>
    <name type="synonym">Mertensiothuria leucospilota</name>
    <dbReference type="NCBI Taxonomy" id="206669"/>
    <lineage>
        <taxon>Eukaryota</taxon>
        <taxon>Metazoa</taxon>
        <taxon>Echinodermata</taxon>
        <taxon>Eleutherozoa</taxon>
        <taxon>Echinozoa</taxon>
        <taxon>Holothuroidea</taxon>
        <taxon>Aspidochirotacea</taxon>
        <taxon>Aspidochirotida</taxon>
        <taxon>Holothuriidae</taxon>
        <taxon>Holothuria</taxon>
    </lineage>
</organism>
<feature type="region of interest" description="Disordered" evidence="2">
    <location>
        <begin position="5138"/>
        <end position="5224"/>
    </location>
</feature>
<dbReference type="SMART" id="SM01411">
    <property type="entry name" value="Ephrin_rec_like"/>
    <property type="match status" value="63"/>
</dbReference>
<accession>A0A9Q1BX81</accession>
<dbReference type="SMART" id="SM00208">
    <property type="entry name" value="TNFR"/>
    <property type="match status" value="5"/>
</dbReference>
<feature type="region of interest" description="Disordered" evidence="2">
    <location>
        <begin position="5581"/>
        <end position="5604"/>
    </location>
</feature>
<feature type="region of interest" description="Disordered" evidence="2">
    <location>
        <begin position="5698"/>
        <end position="5719"/>
    </location>
</feature>
<dbReference type="OrthoDB" id="439917at2759"/>
<feature type="compositionally biased region" description="Basic and acidic residues" evidence="2">
    <location>
        <begin position="5138"/>
        <end position="5156"/>
    </location>
</feature>
<evidence type="ECO:0000259" key="3">
    <source>
        <dbReference type="PROSITE" id="PS50940"/>
    </source>
</evidence>
<dbReference type="SUPFAM" id="SSF57184">
    <property type="entry name" value="Growth factor receptor domain"/>
    <property type="match status" value="18"/>
</dbReference>
<dbReference type="Gene3D" id="2.10.50.10">
    <property type="entry name" value="Tumor Necrosis Factor Receptor, subunit A, domain 2"/>
    <property type="match status" value="16"/>
</dbReference>
<gene>
    <name evidence="4" type="ORF">HOLleu_22087</name>
</gene>
<keyword evidence="5" id="KW-1185">Reference proteome</keyword>
<dbReference type="InterPro" id="IPR009030">
    <property type="entry name" value="Growth_fac_rcpt_cys_sf"/>
</dbReference>
<name>A0A9Q1BX81_HOLLE</name>
<dbReference type="PANTHER" id="PTHR46104">
    <property type="entry name" value="GENE 9195-RELATED-RELATED"/>
    <property type="match status" value="1"/>
</dbReference>
<feature type="compositionally biased region" description="Basic residues" evidence="2">
    <location>
        <begin position="5200"/>
        <end position="5209"/>
    </location>
</feature>
<dbReference type="InterPro" id="IPR002557">
    <property type="entry name" value="Chitin-bd_dom"/>
</dbReference>
<feature type="region of interest" description="Disordered" evidence="2">
    <location>
        <begin position="5372"/>
        <end position="5396"/>
    </location>
</feature>
<protein>
    <submittedName>
        <fullName evidence="4">Myosin-11</fullName>
    </submittedName>
</protein>
<dbReference type="GO" id="GO:0008061">
    <property type="term" value="F:chitin binding"/>
    <property type="evidence" value="ECO:0007669"/>
    <property type="project" value="InterPro"/>
</dbReference>
<feature type="domain" description="Chitin-binding type-2" evidence="3">
    <location>
        <begin position="1597"/>
        <end position="1655"/>
    </location>
</feature>
<dbReference type="PANTHER" id="PTHR46104:SF1">
    <property type="entry name" value="GENE 9195-RELATED"/>
    <property type="match status" value="1"/>
</dbReference>
<feature type="coiled-coil region" evidence="1">
    <location>
        <begin position="6175"/>
        <end position="6209"/>
    </location>
</feature>
<feature type="compositionally biased region" description="Basic residues" evidence="2">
    <location>
        <begin position="5157"/>
        <end position="5169"/>
    </location>
</feature>
<dbReference type="Proteomes" id="UP001152320">
    <property type="component" value="Chromosome 10"/>
</dbReference>
<dbReference type="GO" id="GO:0005576">
    <property type="term" value="C:extracellular region"/>
    <property type="evidence" value="ECO:0007669"/>
    <property type="project" value="InterPro"/>
</dbReference>
<keyword evidence="1" id="KW-0175">Coiled coil</keyword>
<dbReference type="InterPro" id="IPR018159">
    <property type="entry name" value="Spectrin/alpha-actinin"/>
</dbReference>
<comment type="caution">
    <text evidence="4">The sequence shown here is derived from an EMBL/GenBank/DDBJ whole genome shotgun (WGS) entry which is preliminary data.</text>
</comment>
<dbReference type="InterPro" id="IPR001368">
    <property type="entry name" value="TNFR/NGFR_Cys_rich_reg"/>
</dbReference>
<dbReference type="EMBL" id="JAIZAY010000010">
    <property type="protein sequence ID" value="KAJ8035013.1"/>
    <property type="molecule type" value="Genomic_DNA"/>
</dbReference>
<feature type="coiled-coil region" evidence="1">
    <location>
        <begin position="4984"/>
        <end position="5057"/>
    </location>
</feature>
<dbReference type="CDD" id="cd00176">
    <property type="entry name" value="SPEC"/>
    <property type="match status" value="1"/>
</dbReference>
<feature type="region of interest" description="Disordered" evidence="2">
    <location>
        <begin position="5299"/>
        <end position="5337"/>
    </location>
</feature>
<evidence type="ECO:0000256" key="2">
    <source>
        <dbReference type="SAM" id="MobiDB-lite"/>
    </source>
</evidence>
<reference evidence="4" key="1">
    <citation type="submission" date="2021-10" db="EMBL/GenBank/DDBJ databases">
        <title>Tropical sea cucumber genome reveals ecological adaptation and Cuvierian tubules defense mechanism.</title>
        <authorList>
            <person name="Chen T."/>
        </authorList>
    </citation>
    <scope>NUCLEOTIDE SEQUENCE</scope>
    <source>
        <strain evidence="4">Nanhai2018</strain>
        <tissue evidence="4">Muscle</tissue>
    </source>
</reference>
<evidence type="ECO:0000313" key="4">
    <source>
        <dbReference type="EMBL" id="KAJ8035013.1"/>
    </source>
</evidence>
<proteinExistence type="predicted"/>
<dbReference type="PROSITE" id="PS50940">
    <property type="entry name" value="CHIT_BIND_II"/>
    <property type="match status" value="2"/>
</dbReference>
<evidence type="ECO:0000256" key="1">
    <source>
        <dbReference type="SAM" id="Coils"/>
    </source>
</evidence>
<feature type="domain" description="Chitin-binding type-2" evidence="3">
    <location>
        <begin position="2826"/>
        <end position="2887"/>
    </location>
</feature>